<protein>
    <recommendedName>
        <fullName evidence="1">SLA1 homology domain-containing protein</fullName>
    </recommendedName>
</protein>
<gene>
    <name evidence="2" type="ORF">SV7mr_53360</name>
</gene>
<reference evidence="2 3" key="1">
    <citation type="submission" date="2019-02" db="EMBL/GenBank/DDBJ databases">
        <title>Deep-cultivation of Planctomycetes and their phenomic and genomic characterization uncovers novel biology.</title>
        <authorList>
            <person name="Wiegand S."/>
            <person name="Jogler M."/>
            <person name="Boedeker C."/>
            <person name="Pinto D."/>
            <person name="Vollmers J."/>
            <person name="Rivas-Marin E."/>
            <person name="Kohn T."/>
            <person name="Peeters S.H."/>
            <person name="Heuer A."/>
            <person name="Rast P."/>
            <person name="Oberbeckmann S."/>
            <person name="Bunk B."/>
            <person name="Jeske O."/>
            <person name="Meyerdierks A."/>
            <person name="Storesund J.E."/>
            <person name="Kallscheuer N."/>
            <person name="Luecker S."/>
            <person name="Lage O.M."/>
            <person name="Pohl T."/>
            <person name="Merkel B.J."/>
            <person name="Hornburger P."/>
            <person name="Mueller R.-W."/>
            <person name="Bruemmer F."/>
            <person name="Labrenz M."/>
            <person name="Spormann A.M."/>
            <person name="Op den Camp H."/>
            <person name="Overmann J."/>
            <person name="Amann R."/>
            <person name="Jetten M.S.M."/>
            <person name="Mascher T."/>
            <person name="Medema M.H."/>
            <person name="Devos D.P."/>
            <person name="Kaster A.-K."/>
            <person name="Ovreas L."/>
            <person name="Rohde M."/>
            <person name="Galperin M.Y."/>
            <person name="Jogler C."/>
        </authorList>
    </citation>
    <scope>NUCLEOTIDE SEQUENCE [LARGE SCALE GENOMIC DNA]</scope>
    <source>
        <strain evidence="2 3">SV_7m_r</strain>
    </source>
</reference>
<keyword evidence="3" id="KW-1185">Reference proteome</keyword>
<dbReference type="AlphaFoldDB" id="A0A517T326"/>
<dbReference type="GO" id="GO:0030674">
    <property type="term" value="F:protein-macromolecule adaptor activity"/>
    <property type="evidence" value="ECO:0007669"/>
    <property type="project" value="InterPro"/>
</dbReference>
<dbReference type="Pfam" id="PF03983">
    <property type="entry name" value="SHD1"/>
    <property type="match status" value="1"/>
</dbReference>
<organism evidence="2 3">
    <name type="scientific">Stieleria bergensis</name>
    <dbReference type="NCBI Taxonomy" id="2528025"/>
    <lineage>
        <taxon>Bacteria</taxon>
        <taxon>Pseudomonadati</taxon>
        <taxon>Planctomycetota</taxon>
        <taxon>Planctomycetia</taxon>
        <taxon>Pirellulales</taxon>
        <taxon>Pirellulaceae</taxon>
        <taxon>Stieleria</taxon>
    </lineage>
</organism>
<feature type="domain" description="SLA1 homology" evidence="1">
    <location>
        <begin position="23"/>
        <end position="76"/>
    </location>
</feature>
<dbReference type="Gene3D" id="2.30.30.700">
    <property type="entry name" value="SLA1 homology domain 1"/>
    <property type="match status" value="1"/>
</dbReference>
<evidence type="ECO:0000313" key="2">
    <source>
        <dbReference type="EMBL" id="QDT62785.1"/>
    </source>
</evidence>
<evidence type="ECO:0000313" key="3">
    <source>
        <dbReference type="Proteomes" id="UP000315003"/>
    </source>
</evidence>
<dbReference type="GO" id="GO:0042802">
    <property type="term" value="F:identical protein binding"/>
    <property type="evidence" value="ECO:0007669"/>
    <property type="project" value="InterPro"/>
</dbReference>
<sequence>MINPISRLILAVLCAGVMLGTADARLWSDKTGKLVFEAELFAFNDEQVVLRRKDGQLGMYEIKDLSEVDQRFLKSQEALKQSQQTLQGKQVWKTKSGFEVVGRAVDYDQRDIQLSVRRGKLFVNDRLYDNMPDAYKVILQRTMAAQGQLDQPTDMDLQGWIERQGAKPLVMRVQGVLLEQSDGEEYLVPFSLFADQDAKLLKAGWEEWVGAPQDDSLRSDEAFRLQSTAAALQSQQQMANEIARANMAFNAVNAGLFSYWEVTMYPQAGNPSAPGWVIMPGRNSEDAKRSAMRQYPGFVPGAVRKVSR</sequence>
<accession>A0A517T326</accession>
<dbReference type="Proteomes" id="UP000315003">
    <property type="component" value="Chromosome"/>
</dbReference>
<dbReference type="GO" id="GO:0008092">
    <property type="term" value="F:cytoskeletal protein binding"/>
    <property type="evidence" value="ECO:0007669"/>
    <property type="project" value="InterPro"/>
</dbReference>
<dbReference type="RefSeq" id="WP_145277781.1">
    <property type="nucleotide sequence ID" value="NZ_CP036272.1"/>
</dbReference>
<proteinExistence type="predicted"/>
<evidence type="ECO:0000259" key="1">
    <source>
        <dbReference type="Pfam" id="PF03983"/>
    </source>
</evidence>
<dbReference type="GO" id="GO:0043130">
    <property type="term" value="F:ubiquitin binding"/>
    <property type="evidence" value="ECO:0007669"/>
    <property type="project" value="InterPro"/>
</dbReference>
<name>A0A517T326_9BACT</name>
<dbReference type="InterPro" id="IPR007131">
    <property type="entry name" value="SHD1"/>
</dbReference>
<dbReference type="EMBL" id="CP036272">
    <property type="protein sequence ID" value="QDT62785.1"/>
    <property type="molecule type" value="Genomic_DNA"/>
</dbReference>
<dbReference type="OrthoDB" id="246401at2"/>